<dbReference type="InterPro" id="IPR006020">
    <property type="entry name" value="PTB/PI_dom"/>
</dbReference>
<dbReference type="PANTHER" id="PTHR45734:SF6">
    <property type="entry name" value="TENSIN-4"/>
    <property type="match status" value="1"/>
</dbReference>
<dbReference type="SMART" id="SM00252">
    <property type="entry name" value="SH2"/>
    <property type="match status" value="1"/>
</dbReference>
<dbReference type="InterPro" id="IPR000980">
    <property type="entry name" value="SH2"/>
</dbReference>
<organism evidence="6 7">
    <name type="scientific">Phrynocephalus forsythii</name>
    <dbReference type="NCBI Taxonomy" id="171643"/>
    <lineage>
        <taxon>Eukaryota</taxon>
        <taxon>Metazoa</taxon>
        <taxon>Chordata</taxon>
        <taxon>Craniata</taxon>
        <taxon>Vertebrata</taxon>
        <taxon>Euteleostomi</taxon>
        <taxon>Lepidosauria</taxon>
        <taxon>Squamata</taxon>
        <taxon>Bifurcata</taxon>
        <taxon>Unidentata</taxon>
        <taxon>Episquamata</taxon>
        <taxon>Toxicofera</taxon>
        <taxon>Iguania</taxon>
        <taxon>Acrodonta</taxon>
        <taxon>Agamidae</taxon>
        <taxon>Agaminae</taxon>
        <taxon>Phrynocephalus</taxon>
    </lineage>
</organism>
<dbReference type="InterPro" id="IPR013625">
    <property type="entry name" value="PTB"/>
</dbReference>
<dbReference type="AlphaFoldDB" id="A0A9Q1AV77"/>
<dbReference type="Pfam" id="PF00017">
    <property type="entry name" value="SH2"/>
    <property type="match status" value="1"/>
</dbReference>
<dbReference type="SMART" id="SM00462">
    <property type="entry name" value="PTB"/>
    <property type="match status" value="1"/>
</dbReference>
<reference evidence="6" key="1">
    <citation type="journal article" date="2023" name="DNA Res.">
        <title>Chromosome-level genome assembly of Phrynocephalus forsythii using third-generation DNA sequencing and Hi-C analysis.</title>
        <authorList>
            <person name="Qi Y."/>
            <person name="Zhao W."/>
            <person name="Zhao Y."/>
            <person name="Niu C."/>
            <person name="Cao S."/>
            <person name="Zhang Y."/>
        </authorList>
    </citation>
    <scope>NUCLEOTIDE SEQUENCE</scope>
    <source>
        <tissue evidence="6">Muscle</tissue>
    </source>
</reference>
<evidence type="ECO:0000256" key="1">
    <source>
        <dbReference type="ARBA" id="ARBA00004246"/>
    </source>
</evidence>
<comment type="similarity">
    <text evidence="2">Belongs to the PTEN phosphatase protein family.</text>
</comment>
<dbReference type="EMBL" id="JAPFRF010000012">
    <property type="protein sequence ID" value="KAJ7313559.1"/>
    <property type="molecule type" value="Genomic_DNA"/>
</dbReference>
<dbReference type="PANTHER" id="PTHR45734">
    <property type="entry name" value="TENSIN"/>
    <property type="match status" value="1"/>
</dbReference>
<dbReference type="SUPFAM" id="SSF50729">
    <property type="entry name" value="PH domain-like"/>
    <property type="match status" value="1"/>
</dbReference>
<dbReference type="InterPro" id="IPR011993">
    <property type="entry name" value="PH-like_dom_sf"/>
</dbReference>
<evidence type="ECO:0000256" key="3">
    <source>
        <dbReference type="ARBA" id="ARBA00022999"/>
    </source>
</evidence>
<dbReference type="InterPro" id="IPR033929">
    <property type="entry name" value="Tensin_PTB"/>
</dbReference>
<comment type="subcellular location">
    <subcellularLocation>
        <location evidence="1">Cell junction</location>
        <location evidence="1">Focal adhesion</location>
    </subcellularLocation>
</comment>
<evidence type="ECO:0000259" key="5">
    <source>
        <dbReference type="PROSITE" id="PS50001"/>
    </source>
</evidence>
<evidence type="ECO:0000256" key="2">
    <source>
        <dbReference type="ARBA" id="ARBA00007881"/>
    </source>
</evidence>
<keyword evidence="3 4" id="KW-0727">SH2 domain</keyword>
<accession>A0A9Q1AV77</accession>
<evidence type="ECO:0000256" key="4">
    <source>
        <dbReference type="PROSITE-ProRule" id="PRU00191"/>
    </source>
</evidence>
<evidence type="ECO:0000313" key="6">
    <source>
        <dbReference type="EMBL" id="KAJ7313559.1"/>
    </source>
</evidence>
<dbReference type="PROSITE" id="PS50001">
    <property type="entry name" value="SH2"/>
    <property type="match status" value="1"/>
</dbReference>
<feature type="domain" description="SH2" evidence="5">
    <location>
        <begin position="14"/>
        <end position="105"/>
    </location>
</feature>
<dbReference type="Gene3D" id="3.30.505.10">
    <property type="entry name" value="SH2 domain"/>
    <property type="match status" value="1"/>
</dbReference>
<dbReference type="GO" id="GO:0005925">
    <property type="term" value="C:focal adhesion"/>
    <property type="evidence" value="ECO:0007669"/>
    <property type="project" value="UniProtKB-SubCell"/>
</dbReference>
<dbReference type="CDD" id="cd01213">
    <property type="entry name" value="PTB_tensin"/>
    <property type="match status" value="1"/>
</dbReference>
<dbReference type="Gene3D" id="2.30.29.30">
    <property type="entry name" value="Pleckstrin-homology domain (PH domain)/Phosphotyrosine-binding domain (PTB)"/>
    <property type="match status" value="1"/>
</dbReference>
<dbReference type="Proteomes" id="UP001142489">
    <property type="component" value="Unassembled WGS sequence"/>
</dbReference>
<dbReference type="InterPro" id="IPR036860">
    <property type="entry name" value="SH2_dom_sf"/>
</dbReference>
<dbReference type="Pfam" id="PF08416">
    <property type="entry name" value="PTB"/>
    <property type="match status" value="1"/>
</dbReference>
<protein>
    <recommendedName>
        <fullName evidence="5">SH2 domain-containing protein</fullName>
    </recommendedName>
</protein>
<keyword evidence="7" id="KW-1185">Reference proteome</keyword>
<dbReference type="InterPro" id="IPR051484">
    <property type="entry name" value="Tensin_PTEN_phosphatase"/>
</dbReference>
<dbReference type="SUPFAM" id="SSF55550">
    <property type="entry name" value="SH2 domain"/>
    <property type="match status" value="1"/>
</dbReference>
<comment type="caution">
    <text evidence="6">The sequence shown here is derived from an EMBL/GenBank/DDBJ whole genome shotgun (WGS) entry which is preliminary data.</text>
</comment>
<proteinExistence type="inferred from homology"/>
<dbReference type="OrthoDB" id="6273691at2759"/>
<sequence length="262" mass="29044">MPLLFLYYECFDTAIQLLSSEPPGSFIMRDSTSYRGSFGLAMKVFSNNTGETGSDHIKHFLIESSAKGVHLKGASEEPYFGSLSAFVYQHTIMPLALPCKLVIPSQDFTGGGEENLITNPEVTLPVSPKAAVCNLLYLHSMAMETLTGKAAVQKAVSSTFEQDVLPTPTIVHFKVTEQGITLTDIQRKLFFRRHYPMATISFCDVDPENRKWQKFSKTSRIFGVVAKSPSDTENICHLFAEYDAVHPASHIVDFIKKLLPAA</sequence>
<gene>
    <name evidence="6" type="ORF">JRQ81_005047</name>
</gene>
<name>A0A9Q1AV77_9SAUR</name>
<evidence type="ECO:0000313" key="7">
    <source>
        <dbReference type="Proteomes" id="UP001142489"/>
    </source>
</evidence>